<comment type="caution">
    <text evidence="1">The sequence shown here is derived from an EMBL/GenBank/DDBJ whole genome shotgun (WGS) entry which is preliminary data.</text>
</comment>
<organism evidence="1 2">
    <name type="scientific">Dreissena polymorpha</name>
    <name type="common">Zebra mussel</name>
    <name type="synonym">Mytilus polymorpha</name>
    <dbReference type="NCBI Taxonomy" id="45954"/>
    <lineage>
        <taxon>Eukaryota</taxon>
        <taxon>Metazoa</taxon>
        <taxon>Spiralia</taxon>
        <taxon>Lophotrochozoa</taxon>
        <taxon>Mollusca</taxon>
        <taxon>Bivalvia</taxon>
        <taxon>Autobranchia</taxon>
        <taxon>Heteroconchia</taxon>
        <taxon>Euheterodonta</taxon>
        <taxon>Imparidentia</taxon>
        <taxon>Neoheterodontei</taxon>
        <taxon>Myida</taxon>
        <taxon>Dreissenoidea</taxon>
        <taxon>Dreissenidae</taxon>
        <taxon>Dreissena</taxon>
    </lineage>
</organism>
<evidence type="ECO:0000313" key="1">
    <source>
        <dbReference type="EMBL" id="KAH3818877.1"/>
    </source>
</evidence>
<keyword evidence="2" id="KW-1185">Reference proteome</keyword>
<accession>A0A9D4GL43</accession>
<reference evidence="1" key="2">
    <citation type="submission" date="2020-11" db="EMBL/GenBank/DDBJ databases">
        <authorList>
            <person name="McCartney M.A."/>
            <person name="Auch B."/>
            <person name="Kono T."/>
            <person name="Mallez S."/>
            <person name="Becker A."/>
            <person name="Gohl D.M."/>
            <person name="Silverstein K.A.T."/>
            <person name="Koren S."/>
            <person name="Bechman K.B."/>
            <person name="Herman A."/>
            <person name="Abrahante J.E."/>
            <person name="Garbe J."/>
        </authorList>
    </citation>
    <scope>NUCLEOTIDE SEQUENCE</scope>
    <source>
        <strain evidence="1">Duluth1</strain>
        <tissue evidence="1">Whole animal</tissue>
    </source>
</reference>
<evidence type="ECO:0000313" key="2">
    <source>
        <dbReference type="Proteomes" id="UP000828390"/>
    </source>
</evidence>
<reference evidence="1" key="1">
    <citation type="journal article" date="2019" name="bioRxiv">
        <title>The Genome of the Zebra Mussel, Dreissena polymorpha: A Resource for Invasive Species Research.</title>
        <authorList>
            <person name="McCartney M.A."/>
            <person name="Auch B."/>
            <person name="Kono T."/>
            <person name="Mallez S."/>
            <person name="Zhang Y."/>
            <person name="Obille A."/>
            <person name="Becker A."/>
            <person name="Abrahante J.E."/>
            <person name="Garbe J."/>
            <person name="Badalamenti J.P."/>
            <person name="Herman A."/>
            <person name="Mangelson H."/>
            <person name="Liachko I."/>
            <person name="Sullivan S."/>
            <person name="Sone E.D."/>
            <person name="Koren S."/>
            <person name="Silverstein K.A.T."/>
            <person name="Beckman K.B."/>
            <person name="Gohl D.M."/>
        </authorList>
    </citation>
    <scope>NUCLEOTIDE SEQUENCE</scope>
    <source>
        <strain evidence="1">Duluth1</strain>
        <tissue evidence="1">Whole animal</tissue>
    </source>
</reference>
<dbReference type="EMBL" id="JAIWYP010000005">
    <property type="protein sequence ID" value="KAH3818877.1"/>
    <property type="molecule type" value="Genomic_DNA"/>
</dbReference>
<proteinExistence type="predicted"/>
<dbReference type="Proteomes" id="UP000828390">
    <property type="component" value="Unassembled WGS sequence"/>
</dbReference>
<name>A0A9D4GL43_DREPO</name>
<sequence length="98" mass="11414">MTLLIGLYYLYHKSPKQKKALQRAFVMMDFKASIMPTRIGWTRWLPHLDRSLSAFFKGYRVLVYQLQTSSHDNAKAEGFAKLATDGFLILYLLQLKVI</sequence>
<dbReference type="AlphaFoldDB" id="A0A9D4GL43"/>
<protein>
    <submittedName>
        <fullName evidence="1">Uncharacterized protein</fullName>
    </submittedName>
</protein>
<gene>
    <name evidence="1" type="ORF">DPMN_120604</name>
</gene>